<dbReference type="InterPro" id="IPR003744">
    <property type="entry name" value="YhhQ"/>
</dbReference>
<dbReference type="Pfam" id="PF02592">
    <property type="entry name" value="Vut_1"/>
    <property type="match status" value="1"/>
</dbReference>
<dbReference type="RefSeq" id="WP_132352462.1">
    <property type="nucleotide sequence ID" value="NZ_CAWOJO010000003.1"/>
</dbReference>
<comment type="subcellular location">
    <subcellularLocation>
        <location evidence="1">Cell inner membrane</location>
        <topology evidence="1">Multi-pass membrane protein</topology>
    </subcellularLocation>
</comment>
<sequence>MRKFKLMGFKRGKCVKAIILVTTTGKTFTSPLDKIVESDIIENLSYRENKEIYRKLYSSGTTKSYYEFEERSERNWFLYFYLCIFLSVLYLSSNIIGIKPAHVFGLTVPAAIFIYPLTYIISDILNEFYGLRFARKAINSAFLNNLTFCFLLYLSTKIPALDNWEFSSSFNSIVFDMMGVLFASSVSYIVSEHTNAYLLYRLKLLTKARFLPFRVITSTIISSFVDSFIFINLAFHHLGQNMIWSMIGGQLLIKLIYAIIGIVPIYMFRYLFNKFIYQK</sequence>
<feature type="transmembrane region" description="Helical" evidence="1">
    <location>
        <begin position="76"/>
        <end position="97"/>
    </location>
</feature>
<keyword evidence="1" id="KW-0812">Transmembrane</keyword>
<protein>
    <recommendedName>
        <fullName evidence="1">Probable queuosine precursor transporter</fullName>
        <shortName evidence="1">Q precursor transporter</shortName>
    </recommendedName>
</protein>
<feature type="transmembrane region" description="Helical" evidence="1">
    <location>
        <begin position="103"/>
        <end position="125"/>
    </location>
</feature>
<comment type="similarity">
    <text evidence="1">Belongs to the vitamin uptake transporter (VUT/ECF) (TC 2.A.88) family. Q precursor transporter subfamily.</text>
</comment>
<dbReference type="PANTHER" id="PTHR34300:SF2">
    <property type="entry name" value="QUEUOSINE PRECURSOR TRANSPORTER-RELATED"/>
    <property type="match status" value="1"/>
</dbReference>
<dbReference type="NCBIfam" id="TIGR00697">
    <property type="entry name" value="queuosine precursor transporter"/>
    <property type="match status" value="1"/>
</dbReference>
<proteinExistence type="inferred from homology"/>
<gene>
    <name evidence="2" type="ORF">C5467_03325</name>
</gene>
<keyword evidence="1" id="KW-1133">Transmembrane helix</keyword>
<keyword evidence="1" id="KW-0472">Membrane</keyword>
<dbReference type="PANTHER" id="PTHR34300">
    <property type="entry name" value="QUEUOSINE PRECURSOR TRANSPORTER-RELATED"/>
    <property type="match status" value="1"/>
</dbReference>
<feature type="transmembrane region" description="Helical" evidence="1">
    <location>
        <begin position="211"/>
        <end position="231"/>
    </location>
</feature>
<name>A0A4R4K460_9GAMM</name>
<comment type="caution">
    <text evidence="2">The sequence shown here is derived from an EMBL/GenBank/DDBJ whole genome shotgun (WGS) entry which is preliminary data.</text>
</comment>
<accession>A0A4R4K460</accession>
<feature type="transmembrane region" description="Helical" evidence="1">
    <location>
        <begin position="251"/>
        <end position="272"/>
    </location>
</feature>
<reference evidence="2 3" key="1">
    <citation type="journal article" date="2019" name="Int. J. Syst. Evol. Microbiol.">
        <title>Photorhabdus khanii subsp. guanajuatensis subsp. nov., isolated from Heterorhabditis atacamensis, and Photorhabdus luminescens subsp. mexicana subsp. nov., isolated from Heterorhabditis mexicana entomopathogenic nematodes.</title>
        <authorList>
            <person name="Machado R.A.R."/>
            <person name="Bruno P."/>
            <person name="Arce C.C.M."/>
            <person name="Liechti N."/>
            <person name="Kohler A."/>
            <person name="Bernal J."/>
            <person name="Bruggmann R."/>
            <person name="Turlings T.C.J."/>
        </authorList>
    </citation>
    <scope>NUCLEOTIDE SEQUENCE [LARGE SCALE GENOMIC DNA]</scope>
    <source>
        <strain evidence="2 3">MEX20-17</strain>
    </source>
</reference>
<evidence type="ECO:0000313" key="3">
    <source>
        <dbReference type="Proteomes" id="UP000295598"/>
    </source>
</evidence>
<feature type="transmembrane region" description="Helical" evidence="1">
    <location>
        <begin position="137"/>
        <end position="156"/>
    </location>
</feature>
<dbReference type="AlphaFoldDB" id="A0A4R4K460"/>
<organism evidence="2 3">
    <name type="scientific">Photorhabdus khanii subsp. guanajuatensis</name>
    <dbReference type="NCBI Taxonomy" id="2100166"/>
    <lineage>
        <taxon>Bacteria</taxon>
        <taxon>Pseudomonadati</taxon>
        <taxon>Pseudomonadota</taxon>
        <taxon>Gammaproteobacteria</taxon>
        <taxon>Enterobacterales</taxon>
        <taxon>Morganellaceae</taxon>
        <taxon>Photorhabdus</taxon>
    </lineage>
</organism>
<evidence type="ECO:0000256" key="1">
    <source>
        <dbReference type="HAMAP-Rule" id="MF_02088"/>
    </source>
</evidence>
<keyword evidence="1" id="KW-0997">Cell inner membrane</keyword>
<dbReference type="GO" id="GO:0005886">
    <property type="term" value="C:plasma membrane"/>
    <property type="evidence" value="ECO:0007669"/>
    <property type="project" value="UniProtKB-SubCell"/>
</dbReference>
<evidence type="ECO:0000313" key="2">
    <source>
        <dbReference type="EMBL" id="TDB62194.1"/>
    </source>
</evidence>
<dbReference type="HAMAP" id="MF_02088">
    <property type="entry name" value="Q_prec_transport"/>
    <property type="match status" value="1"/>
</dbReference>
<dbReference type="EMBL" id="PUJY01000003">
    <property type="protein sequence ID" value="TDB62194.1"/>
    <property type="molecule type" value="Genomic_DNA"/>
</dbReference>
<dbReference type="Proteomes" id="UP000295598">
    <property type="component" value="Unassembled WGS sequence"/>
</dbReference>
<feature type="transmembrane region" description="Helical" evidence="1">
    <location>
        <begin position="168"/>
        <end position="190"/>
    </location>
</feature>
<dbReference type="GO" id="GO:0022857">
    <property type="term" value="F:transmembrane transporter activity"/>
    <property type="evidence" value="ECO:0007669"/>
    <property type="project" value="UniProtKB-UniRule"/>
</dbReference>
<keyword evidence="1" id="KW-0813">Transport</keyword>
<keyword evidence="1" id="KW-1003">Cell membrane</keyword>
<comment type="function">
    <text evidence="1">Involved in the import of queuosine (Q) precursors, required for Q precursor salvage.</text>
</comment>